<reference evidence="2 3" key="1">
    <citation type="submission" date="2016-06" db="EMBL/GenBank/DDBJ databases">
        <authorList>
            <person name="Kjaerup R.B."/>
            <person name="Dalgaard T.S."/>
            <person name="Juul-Madsen H.R."/>
        </authorList>
    </citation>
    <scope>NUCLEOTIDE SEQUENCE [LARGE SCALE GENOMIC DNA]</scope>
</reference>
<evidence type="ECO:0000256" key="1">
    <source>
        <dbReference type="SAM" id="MobiDB-lite"/>
    </source>
</evidence>
<dbReference type="PANTHER" id="PTHR40625">
    <property type="entry name" value="GTP-BINDING PROTEIN ESDC-RELATED"/>
    <property type="match status" value="1"/>
</dbReference>
<protein>
    <submittedName>
        <fullName evidence="2">Uncharacterized protein</fullName>
    </submittedName>
</protein>
<feature type="region of interest" description="Disordered" evidence="1">
    <location>
        <begin position="335"/>
        <end position="354"/>
    </location>
</feature>
<feature type="region of interest" description="Disordered" evidence="1">
    <location>
        <begin position="383"/>
        <end position="474"/>
    </location>
</feature>
<evidence type="ECO:0000313" key="2">
    <source>
        <dbReference type="EMBL" id="SMQ47533.1"/>
    </source>
</evidence>
<dbReference type="STRING" id="1276538.A0A1X7RJE0"/>
<evidence type="ECO:0000313" key="3">
    <source>
        <dbReference type="Proteomes" id="UP000215127"/>
    </source>
</evidence>
<dbReference type="Proteomes" id="UP000215127">
    <property type="component" value="Chromosome 2"/>
</dbReference>
<dbReference type="PANTHER" id="PTHR40625:SF1">
    <property type="entry name" value="AMP-ACTIVATED PROTEIN KINASE GLYCOGEN-BINDING DOMAIN-CONTAINING PROTEIN"/>
    <property type="match status" value="1"/>
</dbReference>
<feature type="compositionally biased region" description="Low complexity" evidence="1">
    <location>
        <begin position="434"/>
        <end position="453"/>
    </location>
</feature>
<feature type="compositionally biased region" description="Basic and acidic residues" evidence="1">
    <location>
        <begin position="225"/>
        <end position="239"/>
    </location>
</feature>
<organism evidence="2 3">
    <name type="scientific">Zymoseptoria tritici (strain ST99CH_3D7)</name>
    <dbReference type="NCBI Taxonomy" id="1276538"/>
    <lineage>
        <taxon>Eukaryota</taxon>
        <taxon>Fungi</taxon>
        <taxon>Dikarya</taxon>
        <taxon>Ascomycota</taxon>
        <taxon>Pezizomycotina</taxon>
        <taxon>Dothideomycetes</taxon>
        <taxon>Dothideomycetidae</taxon>
        <taxon>Mycosphaerellales</taxon>
        <taxon>Mycosphaerellaceae</taxon>
        <taxon>Zymoseptoria</taxon>
    </lineage>
</organism>
<feature type="compositionally biased region" description="Basic and acidic residues" evidence="1">
    <location>
        <begin position="205"/>
        <end position="215"/>
    </location>
</feature>
<feature type="compositionally biased region" description="Low complexity" evidence="1">
    <location>
        <begin position="461"/>
        <end position="474"/>
    </location>
</feature>
<dbReference type="EMBL" id="LT853693">
    <property type="protein sequence ID" value="SMQ47533.1"/>
    <property type="molecule type" value="Genomic_DNA"/>
</dbReference>
<dbReference type="AlphaFoldDB" id="A0A1X7RJE0"/>
<sequence length="552" mass="61002">MDPTTLVTFLFGAPLDVHTVELLGSWDNFDRPYQMHHDRRRGTGFWSGCFKFQDIIFDGDGFRPMKQPRSGGLKQGGTYWYFYRLNYDIDTHDARQPSTTFCPLLPGQPVNVIEVPCEIVELPSRCQSAYGEMMGSLLKWQTSQTLDPASKYAMLEPPPISRVHVRCLSDYALNGRLENQPVDVVDDPVSPLSTASSEQMKAFDVETALPERPDVSRSSSVYSDRSLRSISPKDSDHQSDAYSFTHQQAPGLALLPSLEDLTQSTSFQLPSNLQRSDSGFQAIHCTKKKSAMSIGPSSIHNVQFYGSRPGTSLNDDPEQHRPRTYSIPHSVELCQSASPSRPVSPLSCVSDRSSPLDCTDLDLTPVHDDMEVFDFGFASPSFSASTASSDDGDESPQSPTSPEMPQMANERFQRNSHEYSIPQRPSRPPPAPPTADSTSLSHRPSTSRFSSLRNRFRNRQPSRPTTTTTHSRQTSFSAFAMNYSLPSLALETTNSSTKTLPLISTSRIEDVPPLPAISTFLTSATSPVIYSPSAERGEGECMAESILAELGF</sequence>
<name>A0A1X7RJE0_ZYMT9</name>
<accession>A0A1X7RJE0</accession>
<proteinExistence type="predicted"/>
<gene>
    <name evidence="2" type="ORF">ZT3D7_G2681</name>
</gene>
<keyword evidence="3" id="KW-1185">Reference proteome</keyword>
<feature type="region of interest" description="Disordered" evidence="1">
    <location>
        <begin position="205"/>
        <end position="240"/>
    </location>
</feature>